<reference evidence="1" key="1">
    <citation type="submission" date="2023-04" db="EMBL/GenBank/DDBJ databases">
        <title>Black Yeasts Isolated from many extreme environments.</title>
        <authorList>
            <person name="Coleine C."/>
            <person name="Stajich J.E."/>
            <person name="Selbmann L."/>
        </authorList>
    </citation>
    <scope>NUCLEOTIDE SEQUENCE</scope>
    <source>
        <strain evidence="1">CCFEE 5312</strain>
    </source>
</reference>
<comment type="caution">
    <text evidence="1">The sequence shown here is derived from an EMBL/GenBank/DDBJ whole genome shotgun (WGS) entry which is preliminary data.</text>
</comment>
<evidence type="ECO:0000313" key="2">
    <source>
        <dbReference type="Proteomes" id="UP001271007"/>
    </source>
</evidence>
<dbReference type="EMBL" id="JAWDJX010000007">
    <property type="protein sequence ID" value="KAK3056099.1"/>
    <property type="molecule type" value="Genomic_DNA"/>
</dbReference>
<gene>
    <name evidence="1" type="ORF">LTR09_003335</name>
</gene>
<name>A0AAJ0LUX6_9PEZI</name>
<dbReference type="Proteomes" id="UP001271007">
    <property type="component" value="Unassembled WGS sequence"/>
</dbReference>
<keyword evidence="2" id="KW-1185">Reference proteome</keyword>
<proteinExistence type="predicted"/>
<sequence>MKDPGYTEAWVDALVLRLLHDQVTSPGNSSQRSSDSEIETDLLDVQSELSHSDLSRQSSTLSCLPPKLVINPALLQRYSSTEQPEAQSTMTTCKVIRSSPASVATLRNLRKTANVVLFTPVIVPAGDTPAFNANHSTDPFEPLGRALSSHHKRIRHVPYVPQVGFTETHSTFLNQADAVVTVVCEPDRSKHGNVSNQMDFAEAALDAFQSNDDTASNVFTLVQVGSDEFRLPADANFENVIEVDGFVRTTARQVAQAVFRKKSPPAARDFE</sequence>
<accession>A0AAJ0LUX6</accession>
<dbReference type="AlphaFoldDB" id="A0AAJ0LUX6"/>
<organism evidence="1 2">
    <name type="scientific">Extremus antarcticus</name>
    <dbReference type="NCBI Taxonomy" id="702011"/>
    <lineage>
        <taxon>Eukaryota</taxon>
        <taxon>Fungi</taxon>
        <taxon>Dikarya</taxon>
        <taxon>Ascomycota</taxon>
        <taxon>Pezizomycotina</taxon>
        <taxon>Dothideomycetes</taxon>
        <taxon>Dothideomycetidae</taxon>
        <taxon>Mycosphaerellales</taxon>
        <taxon>Extremaceae</taxon>
        <taxon>Extremus</taxon>
    </lineage>
</organism>
<evidence type="ECO:0000313" key="1">
    <source>
        <dbReference type="EMBL" id="KAK3056099.1"/>
    </source>
</evidence>
<protein>
    <submittedName>
        <fullName evidence="1">Uncharacterized protein</fullName>
    </submittedName>
</protein>